<organism evidence="3 4">
    <name type="scientific">Corticimicrobacter populi</name>
    <dbReference type="NCBI Taxonomy" id="2175229"/>
    <lineage>
        <taxon>Bacteria</taxon>
        <taxon>Pseudomonadati</taxon>
        <taxon>Pseudomonadota</taxon>
        <taxon>Betaproteobacteria</taxon>
        <taxon>Burkholderiales</taxon>
        <taxon>Alcaligenaceae</taxon>
        <taxon>Corticimicrobacter</taxon>
    </lineage>
</organism>
<dbReference type="CDD" id="cd00093">
    <property type="entry name" value="HTH_XRE"/>
    <property type="match status" value="1"/>
</dbReference>
<dbReference type="Pfam" id="PF07883">
    <property type="entry name" value="Cupin_2"/>
    <property type="match status" value="1"/>
</dbReference>
<protein>
    <recommendedName>
        <fullName evidence="2">HTH cro/C1-type domain-containing protein</fullName>
    </recommendedName>
</protein>
<dbReference type="Proteomes" id="UP000245212">
    <property type="component" value="Unassembled WGS sequence"/>
</dbReference>
<dbReference type="InterPro" id="IPR013096">
    <property type="entry name" value="Cupin_2"/>
</dbReference>
<dbReference type="Gene3D" id="2.60.120.10">
    <property type="entry name" value="Jelly Rolls"/>
    <property type="match status" value="1"/>
</dbReference>
<proteinExistence type="predicted"/>
<dbReference type="Gene3D" id="1.10.260.40">
    <property type="entry name" value="lambda repressor-like DNA-binding domains"/>
    <property type="match status" value="1"/>
</dbReference>
<dbReference type="InterPro" id="IPR050807">
    <property type="entry name" value="TransReg_Diox_bact_type"/>
</dbReference>
<dbReference type="Pfam" id="PF01381">
    <property type="entry name" value="HTH_3"/>
    <property type="match status" value="1"/>
</dbReference>
<gene>
    <name evidence="3" type="ORF">DD235_15750</name>
</gene>
<dbReference type="SUPFAM" id="SSF47413">
    <property type="entry name" value="lambda repressor-like DNA-binding domains"/>
    <property type="match status" value="1"/>
</dbReference>
<evidence type="ECO:0000313" key="3">
    <source>
        <dbReference type="EMBL" id="PWF21264.1"/>
    </source>
</evidence>
<evidence type="ECO:0000256" key="1">
    <source>
        <dbReference type="ARBA" id="ARBA00023125"/>
    </source>
</evidence>
<dbReference type="SMART" id="SM00530">
    <property type="entry name" value="HTH_XRE"/>
    <property type="match status" value="1"/>
</dbReference>
<name>A0A2V1JTR2_9BURK</name>
<reference evidence="4" key="1">
    <citation type="submission" date="2018-05" db="EMBL/GenBank/DDBJ databases">
        <authorList>
            <person name="Li Y."/>
        </authorList>
    </citation>
    <scope>NUCLEOTIDE SEQUENCE [LARGE SCALE GENOMIC DNA]</scope>
    <source>
        <strain evidence="4">3d-2-2</strain>
    </source>
</reference>
<dbReference type="PROSITE" id="PS50943">
    <property type="entry name" value="HTH_CROC1"/>
    <property type="match status" value="1"/>
</dbReference>
<dbReference type="GO" id="GO:0003677">
    <property type="term" value="F:DNA binding"/>
    <property type="evidence" value="ECO:0007669"/>
    <property type="project" value="UniProtKB-KW"/>
</dbReference>
<dbReference type="InterPro" id="IPR011051">
    <property type="entry name" value="RmlC_Cupin_sf"/>
</dbReference>
<sequence>MPDSTAAARPGARIRALRRTRKMTVNELALKAGVSVGMISQVERGIANPSLRTLERLRMALDVPLSDLLETDEEEAQPSAEHDFVRRAAQRPHFSVGPLNKQLLTPHGKHDIQFMIIEIPPHTSADEVLIGPGEKAGLVLDGQLTLGVGSQQARLEAGDSFQFDSTQTHFLRNETETAANVLWIMNTRMPVSYI</sequence>
<dbReference type="GO" id="GO:0005829">
    <property type="term" value="C:cytosol"/>
    <property type="evidence" value="ECO:0007669"/>
    <property type="project" value="TreeGrafter"/>
</dbReference>
<dbReference type="InterPro" id="IPR014710">
    <property type="entry name" value="RmlC-like_jellyroll"/>
</dbReference>
<dbReference type="CDD" id="cd02209">
    <property type="entry name" value="cupin_XRE_C"/>
    <property type="match status" value="1"/>
</dbReference>
<dbReference type="GO" id="GO:0003700">
    <property type="term" value="F:DNA-binding transcription factor activity"/>
    <property type="evidence" value="ECO:0007669"/>
    <property type="project" value="TreeGrafter"/>
</dbReference>
<accession>A0A2V1JTR2</accession>
<dbReference type="InterPro" id="IPR001387">
    <property type="entry name" value="Cro/C1-type_HTH"/>
</dbReference>
<dbReference type="PANTHER" id="PTHR46797">
    <property type="entry name" value="HTH-TYPE TRANSCRIPTIONAL REGULATOR"/>
    <property type="match status" value="1"/>
</dbReference>
<dbReference type="EMBL" id="QETA01000008">
    <property type="protein sequence ID" value="PWF21264.1"/>
    <property type="molecule type" value="Genomic_DNA"/>
</dbReference>
<comment type="caution">
    <text evidence="3">The sequence shown here is derived from an EMBL/GenBank/DDBJ whole genome shotgun (WGS) entry which is preliminary data.</text>
</comment>
<feature type="domain" description="HTH cro/C1-type" evidence="2">
    <location>
        <begin position="14"/>
        <end position="68"/>
    </location>
</feature>
<evidence type="ECO:0000313" key="4">
    <source>
        <dbReference type="Proteomes" id="UP000245212"/>
    </source>
</evidence>
<keyword evidence="1" id="KW-0238">DNA-binding</keyword>
<dbReference type="AlphaFoldDB" id="A0A2V1JTR2"/>
<dbReference type="SUPFAM" id="SSF51182">
    <property type="entry name" value="RmlC-like cupins"/>
    <property type="match status" value="1"/>
</dbReference>
<keyword evidence="4" id="KW-1185">Reference proteome</keyword>
<evidence type="ECO:0000259" key="2">
    <source>
        <dbReference type="PROSITE" id="PS50943"/>
    </source>
</evidence>
<dbReference type="InterPro" id="IPR010982">
    <property type="entry name" value="Lambda_DNA-bd_dom_sf"/>
</dbReference>
<dbReference type="RefSeq" id="WP_109063071.1">
    <property type="nucleotide sequence ID" value="NZ_QETA01000008.1"/>
</dbReference>
<dbReference type="PANTHER" id="PTHR46797:SF2">
    <property type="entry name" value="TRANSCRIPTIONAL REGULATOR"/>
    <property type="match status" value="1"/>
</dbReference>